<dbReference type="InterPro" id="IPR025751">
    <property type="entry name" value="RsbRD_N_dom"/>
</dbReference>
<evidence type="ECO:0000259" key="4">
    <source>
        <dbReference type="Pfam" id="PF17853"/>
    </source>
</evidence>
<protein>
    <submittedName>
        <fullName evidence="5">PucR family transcriptional regulator</fullName>
    </submittedName>
</protein>
<dbReference type="InterPro" id="IPR025736">
    <property type="entry name" value="PucR_C-HTH_dom"/>
</dbReference>
<proteinExistence type="inferred from homology"/>
<comment type="similarity">
    <text evidence="1">Belongs to the CdaR family.</text>
</comment>
<reference evidence="5 6" key="1">
    <citation type="submission" date="2023-12" db="EMBL/GenBank/DDBJ databases">
        <title>Description of new species of Mycobacterium terrae complex isolated from sewage at the Sao Paulo Zoological Park Foundation in Brazil.</title>
        <authorList>
            <person name="Romagnoli C.L."/>
            <person name="Conceicao E.C."/>
            <person name="Machado E."/>
            <person name="Barreto L.B.P.F."/>
            <person name="Sharma A."/>
            <person name="Silva N.M."/>
            <person name="Marques L.E."/>
            <person name="Juliana M.A."/>
            <person name="Lourenco M.C.S."/>
            <person name="Digiampietri L.A."/>
            <person name="Suffys P.N."/>
            <person name="Viana-Niero C."/>
        </authorList>
    </citation>
    <scope>NUCLEOTIDE SEQUENCE [LARGE SCALE GENOMIC DNA]</scope>
    <source>
        <strain evidence="5 6">MYC123</strain>
    </source>
</reference>
<dbReference type="InterPro" id="IPR041522">
    <property type="entry name" value="CdaR_GGDEF"/>
</dbReference>
<feature type="domain" description="CdaR GGDEF-like" evidence="4">
    <location>
        <begin position="193"/>
        <end position="297"/>
    </location>
</feature>
<accession>A0ABU5YNE9</accession>
<evidence type="ECO:0000313" key="6">
    <source>
        <dbReference type="Proteomes" id="UP001299046"/>
    </source>
</evidence>
<gene>
    <name evidence="5" type="ORF">KV112_17895</name>
</gene>
<dbReference type="Proteomes" id="UP001299046">
    <property type="component" value="Unassembled WGS sequence"/>
</dbReference>
<dbReference type="PANTHER" id="PTHR33744:SF1">
    <property type="entry name" value="DNA-BINDING TRANSCRIPTIONAL ACTIVATOR ADER"/>
    <property type="match status" value="1"/>
</dbReference>
<dbReference type="RefSeq" id="WP_224864799.1">
    <property type="nucleotide sequence ID" value="NZ_JAYJJS010000001.1"/>
</dbReference>
<dbReference type="InterPro" id="IPR042070">
    <property type="entry name" value="PucR_C-HTH_sf"/>
</dbReference>
<dbReference type="Gene3D" id="1.10.10.2840">
    <property type="entry name" value="PucR C-terminal helix-turn-helix domain"/>
    <property type="match status" value="1"/>
</dbReference>
<evidence type="ECO:0000313" key="5">
    <source>
        <dbReference type="EMBL" id="MEB3051587.1"/>
    </source>
</evidence>
<feature type="domain" description="RsbT co-antagonist protein RsbRD N-terminal" evidence="3">
    <location>
        <begin position="45"/>
        <end position="173"/>
    </location>
</feature>
<evidence type="ECO:0000259" key="2">
    <source>
        <dbReference type="Pfam" id="PF13556"/>
    </source>
</evidence>
<feature type="domain" description="PucR C-terminal helix-turn-helix" evidence="2">
    <location>
        <begin position="345"/>
        <end position="398"/>
    </location>
</feature>
<dbReference type="PANTHER" id="PTHR33744">
    <property type="entry name" value="CARBOHYDRATE DIACID REGULATOR"/>
    <property type="match status" value="1"/>
</dbReference>
<dbReference type="EMBL" id="JAYJJT010000023">
    <property type="protein sequence ID" value="MEB3051587.1"/>
    <property type="molecule type" value="Genomic_DNA"/>
</dbReference>
<evidence type="ECO:0000256" key="1">
    <source>
        <dbReference type="ARBA" id="ARBA00006754"/>
    </source>
</evidence>
<organism evidence="5 6">
    <name type="scientific">[Mycobacterium] zoologicum</name>
    <dbReference type="NCBI Taxonomy" id="2872311"/>
    <lineage>
        <taxon>Bacteria</taxon>
        <taxon>Bacillati</taxon>
        <taxon>Actinomycetota</taxon>
        <taxon>Actinomycetes</taxon>
        <taxon>Mycobacteriales</taxon>
        <taxon>Mycobacteriaceae</taxon>
        <taxon>Mycolicibacter</taxon>
    </lineage>
</organism>
<dbReference type="Pfam" id="PF14361">
    <property type="entry name" value="RsbRD_N"/>
    <property type="match status" value="1"/>
</dbReference>
<dbReference type="Pfam" id="PF13556">
    <property type="entry name" value="HTH_30"/>
    <property type="match status" value="1"/>
</dbReference>
<name>A0ABU5YNE9_9MYCO</name>
<keyword evidence="6" id="KW-1185">Reference proteome</keyword>
<sequence length="408" mass="45033">MNWERPSDRVCELMRQGAQLGVSGLEPWLGELHRATLASDYVRTIADDPVIVEAVRQSLRSNLLHWLAANVAHPATPVAPNLDDESLTAARDLVRHGLDEAAIVDGYRVAHNVTWKSWLQLACELTSDPDELRELLDVSARSLAGFIDETVGAVCRQIRIERNDLTRGTHAQRRQTVALVIDGAPISQRHIEDRLGYQLGGSHTAVVIWGDESNVNLSDLDRAAEMLMGNTEGRALSVLADARTRWVWLPGVDAPDLGDIAVELGQRSGVRMAIGPTAAGIEGFRSSHLDAITTQRMMARLGSPQRLAKFTDIYLIALVTANTDEADRFITQTLGDFESADAELQRTVLTFIYEQCNAARTAELLYTHRNTVLRRIARANELLPQSLEKGGVHIAVALEVLHWRGVSR</sequence>
<dbReference type="InterPro" id="IPR051448">
    <property type="entry name" value="CdaR-like_regulators"/>
</dbReference>
<comment type="caution">
    <text evidence="5">The sequence shown here is derived from an EMBL/GenBank/DDBJ whole genome shotgun (WGS) entry which is preliminary data.</text>
</comment>
<evidence type="ECO:0000259" key="3">
    <source>
        <dbReference type="Pfam" id="PF14361"/>
    </source>
</evidence>
<dbReference type="Pfam" id="PF17853">
    <property type="entry name" value="GGDEF_2"/>
    <property type="match status" value="1"/>
</dbReference>